<sequence>MEIIIRNRIIIDGQEEFIRETFDGEVKKLGSKIALYYKNAEEEKVLIKFDEKELSMTRYAEKPVVMRFHKEMSTHTIYEGLGRLEIVTDGFHMDEGLNHVKLKYRLSQNDIPIGEYRMRIDWKRS</sequence>
<name>A0ABV4DA86_9LACT</name>
<organism evidence="1 2">
    <name type="scientific">Lactococcus muris</name>
    <dbReference type="NCBI Taxonomy" id="2941330"/>
    <lineage>
        <taxon>Bacteria</taxon>
        <taxon>Bacillati</taxon>
        <taxon>Bacillota</taxon>
        <taxon>Bacilli</taxon>
        <taxon>Lactobacillales</taxon>
        <taxon>Streptococcaceae</taxon>
        <taxon>Lactococcus</taxon>
    </lineage>
</organism>
<dbReference type="Proteomes" id="UP001565242">
    <property type="component" value="Unassembled WGS sequence"/>
</dbReference>
<dbReference type="InterPro" id="IPR015231">
    <property type="entry name" value="DUF1934"/>
</dbReference>
<keyword evidence="2" id="KW-1185">Reference proteome</keyword>
<dbReference type="InterPro" id="IPR012674">
    <property type="entry name" value="Calycin"/>
</dbReference>
<protein>
    <submittedName>
        <fullName evidence="1">DUF1934 domain-containing protein</fullName>
    </submittedName>
</protein>
<evidence type="ECO:0000313" key="2">
    <source>
        <dbReference type="Proteomes" id="UP001565242"/>
    </source>
</evidence>
<proteinExistence type="predicted"/>
<accession>A0ABV4DA86</accession>
<dbReference type="EMBL" id="JBCLSQ010000026">
    <property type="protein sequence ID" value="MEY8538670.1"/>
    <property type="molecule type" value="Genomic_DNA"/>
</dbReference>
<evidence type="ECO:0000313" key="1">
    <source>
        <dbReference type="EMBL" id="MEY8538670.1"/>
    </source>
</evidence>
<dbReference type="Gene3D" id="2.40.128.20">
    <property type="match status" value="1"/>
</dbReference>
<reference evidence="1 2" key="1">
    <citation type="submission" date="2024-03" db="EMBL/GenBank/DDBJ databases">
        <title>Mouse gut bacterial collection (mGBC) of GemPharmatech.</title>
        <authorList>
            <person name="He Y."/>
            <person name="Dong L."/>
            <person name="Wu D."/>
            <person name="Gao X."/>
            <person name="Lin Z."/>
        </authorList>
    </citation>
    <scope>NUCLEOTIDE SEQUENCE [LARGE SCALE GENOMIC DNA]</scope>
    <source>
        <strain evidence="1 2">20-218</strain>
    </source>
</reference>
<gene>
    <name evidence="1" type="ORF">AALM99_09470</name>
</gene>
<comment type="caution">
    <text evidence="1">The sequence shown here is derived from an EMBL/GenBank/DDBJ whole genome shotgun (WGS) entry which is preliminary data.</text>
</comment>
<dbReference type="SUPFAM" id="SSF50814">
    <property type="entry name" value="Lipocalins"/>
    <property type="match status" value="1"/>
</dbReference>
<dbReference type="RefSeq" id="WP_251423052.1">
    <property type="nucleotide sequence ID" value="NZ_BAAFQO010000004.1"/>
</dbReference>
<dbReference type="Pfam" id="PF09148">
    <property type="entry name" value="DUF1934"/>
    <property type="match status" value="1"/>
</dbReference>